<dbReference type="Proteomes" id="UP000287687">
    <property type="component" value="Unassembled WGS sequence"/>
</dbReference>
<dbReference type="EMBL" id="SBIP01000004">
    <property type="protein sequence ID" value="RWX75958.1"/>
    <property type="molecule type" value="Genomic_DNA"/>
</dbReference>
<gene>
    <name evidence="3" type="ORF">EPK99_20015</name>
</gene>
<name>A0A3S3SVS4_9HYPH</name>
<sequence>MIIQTTRVSRAGGIHYLARHLLDKTTENERIEVLAGDRNSLHDSQALASVKGCRYAIRHLSISPEREMTPAQLSQFLNSIDEEFRIGTARPRLVVRHVKHGRSHFHLAVAEVDPMTLRVLDCKNDFRRLEDLARRYEQKHDETVQPTREERRAKRLEGFSDVARKRAERTVPGFDRTRLRQAADQGHPAFVRELNRQGLRVADGDRGPIFISMSGAFVAAASRATGMKRDELQNFLKGGIENEQLIGSQTRLPDHPRDGGKQHSAAPAASIAPRSAGSTRQDRAIAGVAGADPGRPASASERIERPRHKGRSASASIARSREALFLYRLAKLDLDDLLQRAMDLAASIRSLFESDRDRFSRLIAETTQKRKSFPHSDPIEAQTPTYNFTRRMRP</sequence>
<dbReference type="RefSeq" id="WP_128444836.1">
    <property type="nucleotide sequence ID" value="NZ_SBIP01000004.1"/>
</dbReference>
<evidence type="ECO:0000256" key="1">
    <source>
        <dbReference type="SAM" id="MobiDB-lite"/>
    </source>
</evidence>
<dbReference type="AlphaFoldDB" id="A0A3S3SVS4"/>
<comment type="caution">
    <text evidence="3">The sequence shown here is derived from an EMBL/GenBank/DDBJ whole genome shotgun (WGS) entry which is preliminary data.</text>
</comment>
<feature type="compositionally biased region" description="Basic and acidic residues" evidence="1">
    <location>
        <begin position="252"/>
        <end position="261"/>
    </location>
</feature>
<accession>A0A3S3SVS4</accession>
<feature type="compositionally biased region" description="Low complexity" evidence="1">
    <location>
        <begin position="264"/>
        <end position="278"/>
    </location>
</feature>
<dbReference type="OrthoDB" id="7866208at2"/>
<keyword evidence="4" id="KW-1185">Reference proteome</keyword>
<proteinExistence type="predicted"/>
<evidence type="ECO:0000313" key="3">
    <source>
        <dbReference type="EMBL" id="RWX75958.1"/>
    </source>
</evidence>
<organism evidence="3 4">
    <name type="scientific">Neorhizobium lilium</name>
    <dbReference type="NCBI Taxonomy" id="2503024"/>
    <lineage>
        <taxon>Bacteria</taxon>
        <taxon>Pseudomonadati</taxon>
        <taxon>Pseudomonadota</taxon>
        <taxon>Alphaproteobacteria</taxon>
        <taxon>Hyphomicrobiales</taxon>
        <taxon>Rhizobiaceae</taxon>
        <taxon>Rhizobium/Agrobacterium group</taxon>
        <taxon>Neorhizobium</taxon>
    </lineage>
</organism>
<reference evidence="3 4" key="1">
    <citation type="submission" date="2019-01" db="EMBL/GenBank/DDBJ databases">
        <title>The draft genome of Rhizobium sp. 24NR.</title>
        <authorList>
            <person name="Liu L."/>
            <person name="Liang L."/>
            <person name="Shi S."/>
            <person name="Xu L."/>
            <person name="Wang X."/>
            <person name="Li L."/>
            <person name="Zhang X."/>
        </authorList>
    </citation>
    <scope>NUCLEOTIDE SEQUENCE [LARGE SCALE GENOMIC DNA]</scope>
    <source>
        <strain evidence="3 4">24NR</strain>
    </source>
</reference>
<evidence type="ECO:0000313" key="4">
    <source>
        <dbReference type="Proteomes" id="UP000287687"/>
    </source>
</evidence>
<feature type="region of interest" description="Disordered" evidence="1">
    <location>
        <begin position="369"/>
        <end position="394"/>
    </location>
</feature>
<feature type="region of interest" description="Disordered" evidence="1">
    <location>
        <begin position="249"/>
        <end position="315"/>
    </location>
</feature>
<evidence type="ECO:0000259" key="2">
    <source>
        <dbReference type="Pfam" id="PF03432"/>
    </source>
</evidence>
<feature type="domain" description="MobA/VirD2-like nuclease" evidence="2">
    <location>
        <begin position="59"/>
        <end position="140"/>
    </location>
</feature>
<dbReference type="InterPro" id="IPR005094">
    <property type="entry name" value="Endonuclease_MobA/VirD2"/>
</dbReference>
<protein>
    <recommendedName>
        <fullName evidence="2">MobA/VirD2-like nuclease domain-containing protein</fullName>
    </recommendedName>
</protein>
<dbReference type="Pfam" id="PF03432">
    <property type="entry name" value="Relaxase"/>
    <property type="match status" value="1"/>
</dbReference>